<sequence>MDCRTQEALVCQLMRDPTDSYQAAAKALEASVVYDASTAYLPLLFDSRLMEYAADTYAKMGLTHKVELVLRAMSSQDMNIHNVPAICARETNKRKVRLLKTLCAQYFRLFD</sequence>
<keyword evidence="2" id="KW-1185">Reference proteome</keyword>
<evidence type="ECO:0000313" key="2">
    <source>
        <dbReference type="Proteomes" id="UP000887566"/>
    </source>
</evidence>
<accession>A0A914V4V8</accession>
<evidence type="ECO:0000259" key="1">
    <source>
        <dbReference type="Pfam" id="PF25756"/>
    </source>
</evidence>
<evidence type="ECO:0000313" key="3">
    <source>
        <dbReference type="WBParaSite" id="PSAMB.scaffold1463size31152.g13358.t1"/>
    </source>
</evidence>
<organism evidence="2 3">
    <name type="scientific">Plectus sambesii</name>
    <dbReference type="NCBI Taxonomy" id="2011161"/>
    <lineage>
        <taxon>Eukaryota</taxon>
        <taxon>Metazoa</taxon>
        <taxon>Ecdysozoa</taxon>
        <taxon>Nematoda</taxon>
        <taxon>Chromadorea</taxon>
        <taxon>Plectida</taxon>
        <taxon>Plectina</taxon>
        <taxon>Plectoidea</taxon>
        <taxon>Plectidae</taxon>
        <taxon>Plectus</taxon>
    </lineage>
</organism>
<dbReference type="Proteomes" id="UP000887566">
    <property type="component" value="Unplaced"/>
</dbReference>
<protein>
    <recommendedName>
        <fullName evidence="1">INTS8 TPR repeats domain-containing protein</fullName>
    </recommendedName>
</protein>
<dbReference type="InterPro" id="IPR057980">
    <property type="entry name" value="TPR_INTS8"/>
</dbReference>
<dbReference type="AlphaFoldDB" id="A0A914V4V8"/>
<feature type="domain" description="INTS8 TPR repeats" evidence="1">
    <location>
        <begin position="2"/>
        <end position="106"/>
    </location>
</feature>
<dbReference type="WBParaSite" id="PSAMB.scaffold1463size31152.g13358.t1">
    <property type="protein sequence ID" value="PSAMB.scaffold1463size31152.g13358.t1"/>
    <property type="gene ID" value="PSAMB.scaffold1463size31152.g13358"/>
</dbReference>
<proteinExistence type="predicted"/>
<dbReference type="Pfam" id="PF25756">
    <property type="entry name" value="TPR_INTS8"/>
    <property type="match status" value="1"/>
</dbReference>
<name>A0A914V4V8_9BILA</name>
<reference evidence="3" key="1">
    <citation type="submission" date="2022-11" db="UniProtKB">
        <authorList>
            <consortium name="WormBaseParasite"/>
        </authorList>
    </citation>
    <scope>IDENTIFICATION</scope>
</reference>